<keyword evidence="2" id="KW-0812">Transmembrane</keyword>
<accession>A0AB33JZN9</accession>
<keyword evidence="2" id="KW-1133">Transmembrane helix</keyword>
<gene>
    <name evidence="3" type="ORF">KCMC57_32810</name>
</gene>
<reference evidence="3" key="1">
    <citation type="submission" date="2024-07" db="EMBL/GenBank/DDBJ databases">
        <title>Complete genome sequences of cellulolytic bacteria, Kitasatospora sp. CMC57 and Streptomyces sp. CMC78, isolated from Japanese agricultural soil.</title>
        <authorList>
            <person name="Hashimoto T."/>
            <person name="Ito M."/>
            <person name="Iwamoto M."/>
            <person name="Fukahori D."/>
            <person name="Shoda T."/>
            <person name="Sakoda M."/>
            <person name="Morohoshi T."/>
            <person name="Mitsuboshi M."/>
            <person name="Nishizawa T."/>
        </authorList>
    </citation>
    <scope>NUCLEOTIDE SEQUENCE</scope>
    <source>
        <strain evidence="3">CMC57</strain>
    </source>
</reference>
<feature type="region of interest" description="Disordered" evidence="1">
    <location>
        <begin position="1"/>
        <end position="25"/>
    </location>
</feature>
<name>A0AB33JZN9_9ACTN</name>
<dbReference type="AlphaFoldDB" id="A0AB33JZN9"/>
<feature type="compositionally biased region" description="Basic and acidic residues" evidence="1">
    <location>
        <begin position="1"/>
        <end position="14"/>
    </location>
</feature>
<proteinExistence type="predicted"/>
<evidence type="ECO:0000256" key="1">
    <source>
        <dbReference type="SAM" id="MobiDB-lite"/>
    </source>
</evidence>
<dbReference type="EMBL" id="AP035881">
    <property type="protein sequence ID" value="BFP46913.1"/>
    <property type="molecule type" value="Genomic_DNA"/>
</dbReference>
<sequence length="68" mass="7376">MIARWDEGSGRRPNLDIPSDLSAHPSPRESAVMVLEFFVLVIAAIGFPTALLLFLIGGPHFPDEHHGG</sequence>
<organism evidence="3">
    <name type="scientific">Kitasatospora sp. CMC57</name>
    <dbReference type="NCBI Taxonomy" id="3231513"/>
    <lineage>
        <taxon>Bacteria</taxon>
        <taxon>Bacillati</taxon>
        <taxon>Actinomycetota</taxon>
        <taxon>Actinomycetes</taxon>
        <taxon>Kitasatosporales</taxon>
        <taxon>Streptomycetaceae</taxon>
        <taxon>Kitasatospora</taxon>
    </lineage>
</organism>
<protein>
    <submittedName>
        <fullName evidence="3">Uncharacterized protein</fullName>
    </submittedName>
</protein>
<evidence type="ECO:0000256" key="2">
    <source>
        <dbReference type="SAM" id="Phobius"/>
    </source>
</evidence>
<evidence type="ECO:0000313" key="3">
    <source>
        <dbReference type="EMBL" id="BFP46913.1"/>
    </source>
</evidence>
<keyword evidence="2" id="KW-0472">Membrane</keyword>
<feature type="transmembrane region" description="Helical" evidence="2">
    <location>
        <begin position="31"/>
        <end position="56"/>
    </location>
</feature>